<name>A0AAW9RWK6_9HYPH</name>
<protein>
    <submittedName>
        <fullName evidence="1">DUF2066 domain-containing protein</fullName>
    </submittedName>
</protein>
<comment type="caution">
    <text evidence="1">The sequence shown here is derived from an EMBL/GenBank/DDBJ whole genome shotgun (WGS) entry which is preliminary data.</text>
</comment>
<keyword evidence="2" id="KW-1185">Reference proteome</keyword>
<evidence type="ECO:0000313" key="2">
    <source>
        <dbReference type="Proteomes" id="UP001378188"/>
    </source>
</evidence>
<reference evidence="1 2" key="1">
    <citation type="submission" date="2024-02" db="EMBL/GenBank/DDBJ databases">
        <title>Genome analysis and characterization of Microbaculum marinisediminis sp. nov., isolated from marine sediment.</title>
        <authorList>
            <person name="Du Z.-J."/>
            <person name="Ye Y.-Q."/>
            <person name="Zhang Z.-R."/>
            <person name="Yuan S.-M."/>
            <person name="Zhang X.-Y."/>
        </authorList>
    </citation>
    <scope>NUCLEOTIDE SEQUENCE [LARGE SCALE GENOMIC DNA]</scope>
    <source>
        <strain evidence="1 2">SDUM1044001</strain>
    </source>
</reference>
<sequence length="331" mass="34757">MRAEAFDPYEVRGIVVSAVAEDAVAAKKLAMDEALSTAARRIFDRVAVAPADIEIGAADAATLLSSLENSSERFGPGGYSATVTVRFDPLLARGYLADRGIAVVDRVAPPILLIPLVVEGGEIRIWDDAAAWARTLGAVYKETGLTPVRIANGTSADRAARLDRLMEADPITLGEFRIRYRTRFAAIARLDRDAEGEPMLLSLVGTDAAGPVNATVELRDGTLENAASAAAGLLSSRWKEVAGGGGTIGPVSGRGLPVRVLLPGGPAGWEPLKLRLEGSGVIDALSVARLDDTGADVEIWYAGRLDELPGRLAAAGLDLFEAGGTWLLQAY</sequence>
<evidence type="ECO:0000313" key="1">
    <source>
        <dbReference type="EMBL" id="MEJ8573349.1"/>
    </source>
</evidence>
<dbReference type="AlphaFoldDB" id="A0AAW9RWK6"/>
<dbReference type="Pfam" id="PF09839">
    <property type="entry name" value="DUF2066"/>
    <property type="match status" value="1"/>
</dbReference>
<accession>A0AAW9RWK6</accession>
<gene>
    <name evidence="1" type="ORF">V3328_17810</name>
</gene>
<proteinExistence type="predicted"/>
<dbReference type="Proteomes" id="UP001378188">
    <property type="component" value="Unassembled WGS sequence"/>
</dbReference>
<dbReference type="RefSeq" id="WP_340331041.1">
    <property type="nucleotide sequence ID" value="NZ_JAZHOF010000007.1"/>
</dbReference>
<dbReference type="EMBL" id="JAZHOF010000007">
    <property type="protein sequence ID" value="MEJ8573349.1"/>
    <property type="molecule type" value="Genomic_DNA"/>
</dbReference>
<dbReference type="InterPro" id="IPR018642">
    <property type="entry name" value="DUF2066"/>
</dbReference>
<organism evidence="1 2">
    <name type="scientific">Microbaculum marinum</name>
    <dbReference type="NCBI Taxonomy" id="1764581"/>
    <lineage>
        <taxon>Bacteria</taxon>
        <taxon>Pseudomonadati</taxon>
        <taxon>Pseudomonadota</taxon>
        <taxon>Alphaproteobacteria</taxon>
        <taxon>Hyphomicrobiales</taxon>
        <taxon>Tepidamorphaceae</taxon>
        <taxon>Microbaculum</taxon>
    </lineage>
</organism>